<reference evidence="1 2" key="1">
    <citation type="submission" date="2020-02" db="EMBL/GenBank/DDBJ databases">
        <authorList>
            <person name="Ma Q."/>
            <person name="Huang Y."/>
            <person name="Song X."/>
            <person name="Pei D."/>
        </authorList>
    </citation>
    <scope>NUCLEOTIDE SEQUENCE [LARGE SCALE GENOMIC DNA]</scope>
    <source>
        <strain evidence="1">Sxm20200214</strain>
        <tissue evidence="1">Leaf</tissue>
    </source>
</reference>
<dbReference type="OrthoDB" id="1108604at2759"/>
<name>A0A8X7VRS5_BRACI</name>
<dbReference type="Pfam" id="PF03004">
    <property type="entry name" value="Transposase_24"/>
    <property type="match status" value="1"/>
</dbReference>
<sequence>MAPPTIGGRSYGRSAKAKKTIASARASRLSNRNGLNLHQHRAGLCSYAKVQDVLIMFIFPFLEANNKDFSFIAVTKKTHQKPDGTYVDERERARLFAETYEKHVEECLGQIESSGLQNVTPENLDQCEKNEIFIKAAGTSKQGQVFGLGALHSKVLPSIEAPSNESHAPEEVEIITQRLQEVEAELKQSCKKNL</sequence>
<protein>
    <submittedName>
        <fullName evidence="1">Uncharacterized protein</fullName>
    </submittedName>
</protein>
<evidence type="ECO:0000313" key="2">
    <source>
        <dbReference type="Proteomes" id="UP000886595"/>
    </source>
</evidence>
<comment type="caution">
    <text evidence="1">The sequence shown here is derived from an EMBL/GenBank/DDBJ whole genome shotgun (WGS) entry which is preliminary data.</text>
</comment>
<dbReference type="EMBL" id="JAAMPC010000004">
    <property type="protein sequence ID" value="KAG2316324.1"/>
    <property type="molecule type" value="Genomic_DNA"/>
</dbReference>
<proteinExistence type="predicted"/>
<dbReference type="InterPro" id="IPR004252">
    <property type="entry name" value="Probable_transposase_24"/>
</dbReference>
<dbReference type="AlphaFoldDB" id="A0A8X7VRS5"/>
<gene>
    <name evidence="1" type="ORF">Bca52824_019446</name>
</gene>
<accession>A0A8X7VRS5</accession>
<evidence type="ECO:0000313" key="1">
    <source>
        <dbReference type="EMBL" id="KAG2316324.1"/>
    </source>
</evidence>
<keyword evidence="2" id="KW-1185">Reference proteome</keyword>
<organism evidence="1 2">
    <name type="scientific">Brassica carinata</name>
    <name type="common">Ethiopian mustard</name>
    <name type="synonym">Abyssinian cabbage</name>
    <dbReference type="NCBI Taxonomy" id="52824"/>
    <lineage>
        <taxon>Eukaryota</taxon>
        <taxon>Viridiplantae</taxon>
        <taxon>Streptophyta</taxon>
        <taxon>Embryophyta</taxon>
        <taxon>Tracheophyta</taxon>
        <taxon>Spermatophyta</taxon>
        <taxon>Magnoliopsida</taxon>
        <taxon>eudicotyledons</taxon>
        <taxon>Gunneridae</taxon>
        <taxon>Pentapetalae</taxon>
        <taxon>rosids</taxon>
        <taxon>malvids</taxon>
        <taxon>Brassicales</taxon>
        <taxon>Brassicaceae</taxon>
        <taxon>Brassiceae</taxon>
        <taxon>Brassica</taxon>
    </lineage>
</organism>
<dbReference type="Proteomes" id="UP000886595">
    <property type="component" value="Unassembled WGS sequence"/>
</dbReference>